<dbReference type="Pfam" id="PF14870">
    <property type="entry name" value="PSII_BNR"/>
    <property type="match status" value="1"/>
</dbReference>
<evidence type="ECO:0000256" key="2">
    <source>
        <dbReference type="ARBA" id="ARBA00023276"/>
    </source>
</evidence>
<gene>
    <name evidence="5" type="ORF">RNAN_2227</name>
</gene>
<dbReference type="GO" id="GO:0009523">
    <property type="term" value="C:photosystem II"/>
    <property type="evidence" value="ECO:0007669"/>
    <property type="project" value="UniProtKB-KW"/>
</dbReference>
<evidence type="ECO:0000256" key="1">
    <source>
        <dbReference type="ARBA" id="ARBA00022531"/>
    </source>
</evidence>
<dbReference type="PANTHER" id="PTHR47199">
    <property type="entry name" value="PHOTOSYSTEM II STABILITY/ASSEMBLY FACTOR HCF136, CHLOROPLASTIC"/>
    <property type="match status" value="1"/>
</dbReference>
<dbReference type="InterPro" id="IPR028203">
    <property type="entry name" value="PSII_CF48-like_dom"/>
</dbReference>
<dbReference type="EMBL" id="BAFK01000011">
    <property type="protein sequence ID" value="GAB59235.1"/>
    <property type="molecule type" value="Genomic_DNA"/>
</dbReference>
<feature type="domain" description="Photosynthesis system II assembly factor Ycf48/Hcf136-like" evidence="4">
    <location>
        <begin position="68"/>
        <end position="157"/>
    </location>
</feature>
<feature type="chain" id="PRO_5003639019" evidence="3">
    <location>
        <begin position="22"/>
        <end position="344"/>
    </location>
</feature>
<accession>I1DYV7</accession>
<reference evidence="5 6" key="1">
    <citation type="journal article" date="2012" name="J. Bacteriol.">
        <title>Genome Sequence of the Protease-Producing Bacterium Rheinheimera nanhaiensis E407-8T, Isolated from Deep-Sea Sediment of the South China Sea.</title>
        <authorList>
            <person name="Zhang X.-Y."/>
            <person name="Zhang Y.-J."/>
            <person name="Qin Q.-L."/>
            <person name="Xie B.-B."/>
            <person name="Chen X.-L."/>
            <person name="Zhou B.-C."/>
            <person name="Zhang Y.-Z."/>
        </authorList>
    </citation>
    <scope>NUCLEOTIDE SEQUENCE [LARGE SCALE GENOMIC DNA]</scope>
    <source>
        <strain evidence="5 6">E407-8</strain>
    </source>
</reference>
<organism evidence="5 6">
    <name type="scientific">Rheinheimera nanhaiensis E407-8</name>
    <dbReference type="NCBI Taxonomy" id="562729"/>
    <lineage>
        <taxon>Bacteria</taxon>
        <taxon>Pseudomonadati</taxon>
        <taxon>Pseudomonadota</taxon>
        <taxon>Gammaproteobacteria</taxon>
        <taxon>Chromatiales</taxon>
        <taxon>Chromatiaceae</taxon>
        <taxon>Rheinheimera</taxon>
    </lineage>
</organism>
<keyword evidence="2" id="KW-0604">Photosystem II</keyword>
<dbReference type="Proteomes" id="UP000004374">
    <property type="component" value="Unassembled WGS sequence"/>
</dbReference>
<keyword evidence="3" id="KW-0732">Signal</keyword>
<protein>
    <submittedName>
        <fullName evidence="5">BNR repeat-containing protein</fullName>
    </submittedName>
</protein>
<dbReference type="PANTHER" id="PTHR47199:SF2">
    <property type="entry name" value="PHOTOSYSTEM II STABILITY_ASSEMBLY FACTOR HCF136, CHLOROPLASTIC"/>
    <property type="match status" value="1"/>
</dbReference>
<keyword evidence="6" id="KW-1185">Reference proteome</keyword>
<keyword evidence="1" id="KW-0602">Photosynthesis</keyword>
<evidence type="ECO:0000313" key="5">
    <source>
        <dbReference type="EMBL" id="GAB59235.1"/>
    </source>
</evidence>
<dbReference type="CDD" id="cd15482">
    <property type="entry name" value="Sialidase_non-viral"/>
    <property type="match status" value="1"/>
</dbReference>
<proteinExistence type="predicted"/>
<dbReference type="STRING" id="562729.RNAN_2227"/>
<dbReference type="Gene3D" id="2.130.10.10">
    <property type="entry name" value="YVTN repeat-like/Quinoprotein amine dehydrogenase"/>
    <property type="match status" value="2"/>
</dbReference>
<dbReference type="InterPro" id="IPR015943">
    <property type="entry name" value="WD40/YVTN_repeat-like_dom_sf"/>
</dbReference>
<evidence type="ECO:0000256" key="3">
    <source>
        <dbReference type="SAM" id="SignalP"/>
    </source>
</evidence>
<name>I1DYV7_9GAMM</name>
<feature type="signal peptide" evidence="3">
    <location>
        <begin position="1"/>
        <end position="21"/>
    </location>
</feature>
<sequence length="344" mass="37993">MYKTILSLVLLPTLVWSNAVTGDDNSMQPAAAYPAVLADKALLTDIISVAEQRLVAVGERGHILLSDDAKSWQQAQVPVQANLNSVYFINKQQGWAVGHDASILMTSDGGLSWTLQHYAPQNDKPLFDIYFFNEQQGIAVGAYGLFYRTTDGGNNWQMEFQAELLAEDDQEYLAELEETDPELYQIELGAVLPHFNRLYADGNVLYLVGEAGFVAKSLDQGQNWQRLEEFYNGSLFDITRSSGMSLVAVGLRGHAFQSLDQGVSWSQFELDETATFNSVFSDGNNRLFIVGNAGALWLSVDDGKTFSNLSRADGKAVVNGLVWKEQLVLVTETGLKTIQLSELE</sequence>
<dbReference type="RefSeq" id="WP_008221653.1">
    <property type="nucleotide sequence ID" value="NZ_BAFK01000011.1"/>
</dbReference>
<evidence type="ECO:0000313" key="6">
    <source>
        <dbReference type="Proteomes" id="UP000004374"/>
    </source>
</evidence>
<dbReference type="GO" id="GO:0015979">
    <property type="term" value="P:photosynthesis"/>
    <property type="evidence" value="ECO:0007669"/>
    <property type="project" value="UniProtKB-KW"/>
</dbReference>
<comment type="caution">
    <text evidence="5">The sequence shown here is derived from an EMBL/GenBank/DDBJ whole genome shotgun (WGS) entry which is preliminary data.</text>
</comment>
<evidence type="ECO:0000259" key="4">
    <source>
        <dbReference type="Pfam" id="PF14870"/>
    </source>
</evidence>
<dbReference type="OrthoDB" id="9813892at2"/>
<dbReference type="AlphaFoldDB" id="I1DYV7"/>
<dbReference type="SUPFAM" id="SSF110296">
    <property type="entry name" value="Oligoxyloglucan reducing end-specific cellobiohydrolase"/>
    <property type="match status" value="1"/>
</dbReference>